<dbReference type="STRING" id="588932.DA69_13365"/>
<evidence type="ECO:0000256" key="4">
    <source>
        <dbReference type="ARBA" id="ARBA00022989"/>
    </source>
</evidence>
<dbReference type="eggNOG" id="COG4960">
    <property type="taxonomic scope" value="Bacteria"/>
</dbReference>
<dbReference type="EMBL" id="CP015614">
    <property type="protein sequence ID" value="ANF55643.1"/>
    <property type="molecule type" value="Genomic_DNA"/>
</dbReference>
<dbReference type="Proteomes" id="UP000077603">
    <property type="component" value="Chromosome"/>
</dbReference>
<feature type="transmembrane region" description="Helical" evidence="6">
    <location>
        <begin position="29"/>
        <end position="50"/>
    </location>
</feature>
<sequence>MDQLSFILLAVLPVLAVVAALYDLTTMKIPNWISIALVVGYFPAALALGLPLSVVGVSAGMALAALFIGAGMFALNWIGGGDAKLLAAATLWMGLSGTLYFLLFTGLAGGAFCMLLLTARSRLPILAQAGPGWMMRLMQPKGDIPYGVAIAIGALLAYPESPLMAAFIAG</sequence>
<dbReference type="KEGG" id="bne:DA69_13365"/>
<evidence type="ECO:0000256" key="3">
    <source>
        <dbReference type="ARBA" id="ARBA00022692"/>
    </source>
</evidence>
<evidence type="ECO:0000313" key="9">
    <source>
        <dbReference type="Proteomes" id="UP000077603"/>
    </source>
</evidence>
<keyword evidence="3 6" id="KW-0812">Transmembrane</keyword>
<feature type="transmembrane region" description="Helical" evidence="6">
    <location>
        <begin position="57"/>
        <end position="78"/>
    </location>
</feature>
<feature type="transmembrane region" description="Helical" evidence="6">
    <location>
        <begin position="98"/>
        <end position="117"/>
    </location>
</feature>
<dbReference type="Gene3D" id="1.20.120.1220">
    <property type="match status" value="1"/>
</dbReference>
<dbReference type="PANTHER" id="PTHR36506:SF1">
    <property type="entry name" value="PREFLAGELLIN PEPTIDASE"/>
    <property type="match status" value="1"/>
</dbReference>
<accession>A0A172Y8T5</accession>
<dbReference type="OrthoDB" id="5329005at2"/>
<dbReference type="GO" id="GO:0004190">
    <property type="term" value="F:aspartic-type endopeptidase activity"/>
    <property type="evidence" value="ECO:0007669"/>
    <property type="project" value="InterPro"/>
</dbReference>
<name>A0A172Y8T5_9CAUL</name>
<evidence type="ECO:0000259" key="7">
    <source>
        <dbReference type="Pfam" id="PF01478"/>
    </source>
</evidence>
<organism evidence="8 9">
    <name type="scientific">Brevundimonas naejangsanensis</name>
    <dbReference type="NCBI Taxonomy" id="588932"/>
    <lineage>
        <taxon>Bacteria</taxon>
        <taxon>Pseudomonadati</taxon>
        <taxon>Pseudomonadota</taxon>
        <taxon>Alphaproteobacteria</taxon>
        <taxon>Caulobacterales</taxon>
        <taxon>Caulobacteraceae</taxon>
        <taxon>Brevundimonas</taxon>
    </lineage>
</organism>
<dbReference type="PANTHER" id="PTHR36506">
    <property type="entry name" value="PREFLAGELLIN PEPTIDASE"/>
    <property type="match status" value="1"/>
</dbReference>
<dbReference type="GO" id="GO:0005886">
    <property type="term" value="C:plasma membrane"/>
    <property type="evidence" value="ECO:0007669"/>
    <property type="project" value="UniProtKB-SubCell"/>
</dbReference>
<dbReference type="RefSeq" id="WP_025978037.1">
    <property type="nucleotide sequence ID" value="NZ_CP015614.1"/>
</dbReference>
<evidence type="ECO:0000256" key="2">
    <source>
        <dbReference type="ARBA" id="ARBA00022475"/>
    </source>
</evidence>
<feature type="domain" description="Prepilin type IV endopeptidase peptidase" evidence="7">
    <location>
        <begin position="11"/>
        <end position="113"/>
    </location>
</feature>
<proteinExistence type="predicted"/>
<feature type="transmembrane region" description="Helical" evidence="6">
    <location>
        <begin position="144"/>
        <end position="169"/>
    </location>
</feature>
<dbReference type="InterPro" id="IPR052218">
    <property type="entry name" value="Preflagellin_Peptidase"/>
</dbReference>
<keyword evidence="2" id="KW-1003">Cell membrane</keyword>
<dbReference type="InterPro" id="IPR000045">
    <property type="entry name" value="Prepilin_IV_endopep_pep"/>
</dbReference>
<evidence type="ECO:0000256" key="1">
    <source>
        <dbReference type="ARBA" id="ARBA00004651"/>
    </source>
</evidence>
<gene>
    <name evidence="8" type="ORF">DA69_13365</name>
</gene>
<reference evidence="8 9" key="1">
    <citation type="journal article" date="2014" name="Genome Announc.">
        <title>Genome Sequence of a Promising Hydrogen-Producing Facultative Anaerobic Bacterium, Brevundimonas naejangsanensis Strain B1.</title>
        <authorList>
            <person name="Su H."/>
            <person name="Zhang T."/>
            <person name="Bao M."/>
            <person name="Jiang Y."/>
            <person name="Wang Y."/>
            <person name="Tan T."/>
        </authorList>
    </citation>
    <scope>NUCLEOTIDE SEQUENCE [LARGE SCALE GENOMIC DNA]</scope>
    <source>
        <strain evidence="8 9">B1</strain>
    </source>
</reference>
<evidence type="ECO:0000256" key="6">
    <source>
        <dbReference type="SAM" id="Phobius"/>
    </source>
</evidence>
<keyword evidence="9" id="KW-1185">Reference proteome</keyword>
<evidence type="ECO:0000313" key="8">
    <source>
        <dbReference type="EMBL" id="ANF55643.1"/>
    </source>
</evidence>
<dbReference type="Pfam" id="PF01478">
    <property type="entry name" value="Peptidase_A24"/>
    <property type="match status" value="1"/>
</dbReference>
<evidence type="ECO:0000256" key="5">
    <source>
        <dbReference type="ARBA" id="ARBA00023136"/>
    </source>
</evidence>
<comment type="subcellular location">
    <subcellularLocation>
        <location evidence="1">Cell membrane</location>
        <topology evidence="1">Multi-pass membrane protein</topology>
    </subcellularLocation>
</comment>
<dbReference type="AlphaFoldDB" id="A0A172Y8T5"/>
<keyword evidence="4 6" id="KW-1133">Transmembrane helix</keyword>
<protein>
    <submittedName>
        <fullName evidence="8">Pilus assembly protein CpaA</fullName>
    </submittedName>
</protein>
<keyword evidence="5 6" id="KW-0472">Membrane</keyword>